<dbReference type="SUPFAM" id="SSF144122">
    <property type="entry name" value="Tim10-like"/>
    <property type="match status" value="1"/>
</dbReference>
<keyword evidence="6 11" id="KW-0653">Protein transport</keyword>
<evidence type="ECO:0000256" key="7">
    <source>
        <dbReference type="ARBA" id="ARBA00023010"/>
    </source>
</evidence>
<keyword evidence="9" id="KW-0472">Membrane</keyword>
<organism evidence="13 14">
    <name type="scientific">Clavispora lusitaniae</name>
    <name type="common">Candida lusitaniae</name>
    <dbReference type="NCBI Taxonomy" id="36911"/>
    <lineage>
        <taxon>Eukaryota</taxon>
        <taxon>Fungi</taxon>
        <taxon>Dikarya</taxon>
        <taxon>Ascomycota</taxon>
        <taxon>Saccharomycotina</taxon>
        <taxon>Pichiomycetes</taxon>
        <taxon>Metschnikowiaceae</taxon>
        <taxon>Clavispora</taxon>
    </lineage>
</organism>
<evidence type="ECO:0000256" key="1">
    <source>
        <dbReference type="ARBA" id="ARBA00006720"/>
    </source>
</evidence>
<gene>
    <name evidence="13" type="ORF">A9F13_02g01639</name>
</gene>
<evidence type="ECO:0000259" key="12">
    <source>
        <dbReference type="Pfam" id="PF02953"/>
    </source>
</evidence>
<evidence type="ECO:0000256" key="5">
    <source>
        <dbReference type="ARBA" id="ARBA00022833"/>
    </source>
</evidence>
<keyword evidence="3" id="KW-0479">Metal-binding</keyword>
<evidence type="ECO:0000256" key="4">
    <source>
        <dbReference type="ARBA" id="ARBA00022792"/>
    </source>
</evidence>
<dbReference type="PANTHER" id="PTHR11038">
    <property type="entry name" value="MITOCHONDRIAL IMPORT INNER MEMBRANE TRANSLOCASE SUBUNIT TIM10"/>
    <property type="match status" value="1"/>
</dbReference>
<dbReference type="GO" id="GO:0008320">
    <property type="term" value="F:protein transmembrane transporter activity"/>
    <property type="evidence" value="ECO:0007669"/>
    <property type="project" value="EnsemblFungi"/>
</dbReference>
<keyword evidence="4 11" id="KW-0999">Mitochondrion inner membrane</keyword>
<reference evidence="13 14" key="1">
    <citation type="submission" date="2017-04" db="EMBL/GenBank/DDBJ databases">
        <title>Draft genome of the yeast Clavispora lusitaniae type strain CBS 6936.</title>
        <authorList>
            <person name="Durrens P."/>
            <person name="Klopp C."/>
            <person name="Biteau N."/>
            <person name="Fitton-Ouhabi V."/>
            <person name="Dementhon K."/>
            <person name="Accoceberry I."/>
            <person name="Sherman D.J."/>
            <person name="Noel T."/>
        </authorList>
    </citation>
    <scope>NUCLEOTIDE SEQUENCE [LARGE SCALE GENOMIC DNA]</scope>
    <source>
        <strain evidence="13 14">CBS 6936</strain>
    </source>
</reference>
<dbReference type="GO" id="GO:0042721">
    <property type="term" value="C:TIM22 mitochondrial import inner membrane insertion complex"/>
    <property type="evidence" value="ECO:0007669"/>
    <property type="project" value="EnsemblFungi"/>
</dbReference>
<keyword evidence="5" id="KW-0862">Zinc</keyword>
<comment type="function">
    <text evidence="11">Mitochondrial intermembrane chaperone that participates in the import and insertion of some multi-pass transmembrane proteins into the mitochondrial inner membrane. Also required for the transfer of beta-barrel precursors from the TOM complex to the sorting and assembly machinery (SAM complex) of the outer membrane. Acts as a chaperone-like protein that protects the hydrophobic precursors from aggregation and guide them through the mitochondrial intermembrane space.</text>
</comment>
<evidence type="ECO:0000313" key="13">
    <source>
        <dbReference type="EMBL" id="OVF10360.1"/>
    </source>
</evidence>
<comment type="domain">
    <text evidence="11">The twin CX3C motif contains 4 conserved Cys residues that form 2 disulfide bonds in the mitochondrial intermembrane space.</text>
</comment>
<evidence type="ECO:0000313" key="14">
    <source>
        <dbReference type="Proteomes" id="UP000195602"/>
    </source>
</evidence>
<evidence type="ECO:0000256" key="9">
    <source>
        <dbReference type="ARBA" id="ARBA00023136"/>
    </source>
</evidence>
<evidence type="ECO:0000256" key="10">
    <source>
        <dbReference type="ARBA" id="ARBA00023157"/>
    </source>
</evidence>
<name>A0AA91Q313_CLALS</name>
<evidence type="ECO:0000256" key="6">
    <source>
        <dbReference type="ARBA" id="ARBA00022927"/>
    </source>
</evidence>
<evidence type="ECO:0000256" key="3">
    <source>
        <dbReference type="ARBA" id="ARBA00022723"/>
    </source>
</evidence>
<comment type="similarity">
    <text evidence="1 11">Belongs to the small Tim family.</text>
</comment>
<dbReference type="Pfam" id="PF02953">
    <property type="entry name" value="zf-Tim10_DDP"/>
    <property type="match status" value="1"/>
</dbReference>
<comment type="subcellular location">
    <subcellularLocation>
        <location evidence="11">Mitochondrion inner membrane</location>
        <topology evidence="11">Peripheral membrane protein</topology>
        <orientation evidence="11">Intermembrane side</orientation>
    </subcellularLocation>
</comment>
<dbReference type="GO" id="GO:0005543">
    <property type="term" value="F:phospholipid binding"/>
    <property type="evidence" value="ECO:0007669"/>
    <property type="project" value="EnsemblFungi"/>
</dbReference>
<protein>
    <recommendedName>
        <fullName evidence="11">Mitochondrial import inner membrane translocase subunit</fullName>
    </recommendedName>
</protein>
<proteinExistence type="inferred from homology"/>
<dbReference type="EMBL" id="LYUB02000002">
    <property type="protein sequence ID" value="OVF10360.1"/>
    <property type="molecule type" value="Genomic_DNA"/>
</dbReference>
<keyword evidence="7 11" id="KW-0811">Translocation</keyword>
<dbReference type="GO" id="GO:0046872">
    <property type="term" value="F:metal ion binding"/>
    <property type="evidence" value="ECO:0007669"/>
    <property type="project" value="UniProtKB-KW"/>
</dbReference>
<dbReference type="Proteomes" id="UP000195602">
    <property type="component" value="Unassembled WGS sequence"/>
</dbReference>
<sequence>MSFFLGNTSQYSYAEVDPEKVKLAEIQFSVMSATFNRVLASCEKKCLAHEYGEGEINTGEASCIDRCVAKYVKANAFVGEKMRSQLSPESMPEYQKVAQMMKSA</sequence>
<keyword evidence="2 11" id="KW-0813">Transport</keyword>
<comment type="subunit">
    <text evidence="11">Heterohexamer.</text>
</comment>
<keyword evidence="10 11" id="KW-1015">Disulfide bond</keyword>
<dbReference type="AlphaFoldDB" id="A0AA91Q313"/>
<dbReference type="KEGG" id="clus:A9F13_02g01639"/>
<evidence type="ECO:0000256" key="2">
    <source>
        <dbReference type="ARBA" id="ARBA00022448"/>
    </source>
</evidence>
<dbReference type="PANTHER" id="PTHR11038:SF18">
    <property type="entry name" value="MITOCHONDRIAL IMPORT INNER MEMBRANE TRANSLOCASE SUBUNIT TIM12"/>
    <property type="match status" value="1"/>
</dbReference>
<evidence type="ECO:0000256" key="8">
    <source>
        <dbReference type="ARBA" id="ARBA00023128"/>
    </source>
</evidence>
<dbReference type="Gene3D" id="1.10.287.810">
    <property type="entry name" value="Mitochondrial import inner membrane translocase subunit tim13 like domains"/>
    <property type="match status" value="1"/>
</dbReference>
<dbReference type="GO" id="GO:0042719">
    <property type="term" value="C:mitochondrial intermembrane space chaperone complex"/>
    <property type="evidence" value="ECO:0007669"/>
    <property type="project" value="EnsemblFungi"/>
</dbReference>
<dbReference type="InterPro" id="IPR004217">
    <property type="entry name" value="Tim10-like"/>
</dbReference>
<accession>A0AA91Q313</accession>
<evidence type="ECO:0000256" key="11">
    <source>
        <dbReference type="RuleBase" id="RU367043"/>
    </source>
</evidence>
<dbReference type="InterPro" id="IPR035427">
    <property type="entry name" value="Tim10-like_dom_sf"/>
</dbReference>
<dbReference type="GO" id="GO:0045039">
    <property type="term" value="P:protein insertion into mitochondrial inner membrane"/>
    <property type="evidence" value="ECO:0007669"/>
    <property type="project" value="EnsemblFungi"/>
</dbReference>
<keyword evidence="8 11" id="KW-0496">Mitochondrion</keyword>
<keyword evidence="11" id="KW-0143">Chaperone</keyword>
<feature type="domain" description="Tim10-like" evidence="12">
    <location>
        <begin position="23"/>
        <end position="83"/>
    </location>
</feature>
<comment type="caution">
    <text evidence="13">The sequence shown here is derived from an EMBL/GenBank/DDBJ whole genome shotgun (WGS) entry which is preliminary data.</text>
</comment>
<dbReference type="OMA" id="EKCIPHE"/>